<dbReference type="Pfam" id="PF01526">
    <property type="entry name" value="DDE_Tnp_Tn3"/>
    <property type="match status" value="1"/>
</dbReference>
<organism evidence="2 3">
    <name type="scientific">Pseudomonas antarctica</name>
    <dbReference type="NCBI Taxonomy" id="219572"/>
    <lineage>
        <taxon>Bacteria</taxon>
        <taxon>Pseudomonadati</taxon>
        <taxon>Pseudomonadota</taxon>
        <taxon>Gammaproteobacteria</taxon>
        <taxon>Pseudomonadales</taxon>
        <taxon>Pseudomonadaceae</taxon>
        <taxon>Pseudomonas</taxon>
    </lineage>
</organism>
<name>A0A172Z9W0_9PSED</name>
<evidence type="ECO:0000313" key="2">
    <source>
        <dbReference type="EMBL" id="ANF89303.1"/>
    </source>
</evidence>
<protein>
    <submittedName>
        <fullName evidence="2">Transposase</fullName>
    </submittedName>
</protein>
<dbReference type="InterPro" id="IPR002513">
    <property type="entry name" value="Tn3_Tnp_DDE_dom"/>
</dbReference>
<keyword evidence="2" id="KW-0614">Plasmid</keyword>
<sequence length="124" mass="14447">MLDWLQSVELRRRVHARLNKGEARNALARAASFNRIGEFRDQQQRYRASGLNLVTASIVLWSTVYQERATQGLTDAGKPMNTDLYQYLSPLDWEHINLTGDYVWQQSRKLEDGKFRPLRQLGKP</sequence>
<dbReference type="EMBL" id="CP015601">
    <property type="protein sequence ID" value="ANF89303.1"/>
    <property type="molecule type" value="Genomic_DNA"/>
</dbReference>
<reference evidence="2 3" key="1">
    <citation type="submission" date="2016-05" db="EMBL/GenBank/DDBJ databases">
        <title>Complete genome sequence of Pseudomonas antarctica PAMC 27494.</title>
        <authorList>
            <person name="Lee J."/>
        </authorList>
    </citation>
    <scope>NUCLEOTIDE SEQUENCE [LARGE SCALE GENOMIC DNA]</scope>
    <source>
        <strain evidence="2 3">PAMC 27494</strain>
        <plasmid evidence="3">Plasmid pp27494_1</plasmid>
    </source>
</reference>
<dbReference type="KEGG" id="panr:A7J50_5999"/>
<dbReference type="PATRIC" id="fig|219572.3.peg.6156"/>
<dbReference type="AlphaFoldDB" id="A0A172Z9W0"/>
<proteinExistence type="predicted"/>
<dbReference type="Proteomes" id="UP000077829">
    <property type="component" value="Plasmid pP27494_1"/>
</dbReference>
<geneLocation type="plasmid" evidence="3">
    <name>pp27494_1</name>
</geneLocation>
<evidence type="ECO:0000259" key="1">
    <source>
        <dbReference type="Pfam" id="PF01526"/>
    </source>
</evidence>
<accession>A0A172Z9W0</accession>
<evidence type="ECO:0000313" key="3">
    <source>
        <dbReference type="Proteomes" id="UP000077829"/>
    </source>
</evidence>
<gene>
    <name evidence="2" type="ORF">A7J50_5999</name>
</gene>
<feature type="domain" description="Tn3 transposase DDE" evidence="1">
    <location>
        <begin position="1"/>
        <end position="102"/>
    </location>
</feature>
<dbReference type="GO" id="GO:0006313">
    <property type="term" value="P:DNA transposition"/>
    <property type="evidence" value="ECO:0007669"/>
    <property type="project" value="InterPro"/>
</dbReference>
<dbReference type="GO" id="GO:0004803">
    <property type="term" value="F:transposase activity"/>
    <property type="evidence" value="ECO:0007669"/>
    <property type="project" value="InterPro"/>
</dbReference>